<sequence length="101" mass="11338">MSTNNEPWVKTASDAYEDCIVGNRDGLISLKASIDEAISEKSASPTYKSDFISVVCTEDDWDTAEDSNLPKWQEFLFKTGVFIWLGLLPLLGIGLVISWFW</sequence>
<evidence type="ECO:0000256" key="1">
    <source>
        <dbReference type="SAM" id="Phobius"/>
    </source>
</evidence>
<evidence type="ECO:0000313" key="3">
    <source>
        <dbReference type="Proteomes" id="UP000559987"/>
    </source>
</evidence>
<evidence type="ECO:0000313" key="2">
    <source>
        <dbReference type="EMBL" id="MBB3166957.1"/>
    </source>
</evidence>
<keyword evidence="3" id="KW-1185">Reference proteome</keyword>
<keyword evidence="1" id="KW-0472">Membrane</keyword>
<dbReference type="AlphaFoldDB" id="A0A839UND6"/>
<comment type="caution">
    <text evidence="2">The sequence shown here is derived from an EMBL/GenBank/DDBJ whole genome shotgun (WGS) entry which is preliminary data.</text>
</comment>
<dbReference type="EMBL" id="JACHXZ010000001">
    <property type="protein sequence ID" value="MBB3166957.1"/>
    <property type="molecule type" value="Genomic_DNA"/>
</dbReference>
<dbReference type="Proteomes" id="UP000559987">
    <property type="component" value="Unassembled WGS sequence"/>
</dbReference>
<reference evidence="2 3" key="1">
    <citation type="submission" date="2020-08" db="EMBL/GenBank/DDBJ databases">
        <title>Genomic Encyclopedia of Type Strains, Phase III (KMG-III): the genomes of soil and plant-associated and newly described type strains.</title>
        <authorList>
            <person name="Whitman W."/>
        </authorList>
    </citation>
    <scope>NUCLEOTIDE SEQUENCE [LARGE SCALE GENOMIC DNA]</scope>
    <source>
        <strain evidence="2 3">CECT 8571</strain>
    </source>
</reference>
<feature type="transmembrane region" description="Helical" evidence="1">
    <location>
        <begin position="81"/>
        <end position="100"/>
    </location>
</feature>
<keyword evidence="1" id="KW-0812">Transmembrane</keyword>
<accession>A0A839UND6</accession>
<name>A0A839UND6_9GAMM</name>
<keyword evidence="1" id="KW-1133">Transmembrane helix</keyword>
<organism evidence="2 3">
    <name type="scientific">Simiduia aestuariiviva</name>
    <dbReference type="NCBI Taxonomy" id="1510459"/>
    <lineage>
        <taxon>Bacteria</taxon>
        <taxon>Pseudomonadati</taxon>
        <taxon>Pseudomonadota</taxon>
        <taxon>Gammaproteobacteria</taxon>
        <taxon>Cellvibrionales</taxon>
        <taxon>Cellvibrionaceae</taxon>
        <taxon>Simiduia</taxon>
    </lineage>
</organism>
<proteinExistence type="predicted"/>
<gene>
    <name evidence="2" type="ORF">FHS30_000133</name>
</gene>
<dbReference type="RefSeq" id="WP_183907297.1">
    <property type="nucleotide sequence ID" value="NZ_JACHXZ010000001.1"/>
</dbReference>
<protein>
    <submittedName>
        <fullName evidence="2">Uncharacterized protein</fullName>
    </submittedName>
</protein>